<dbReference type="KEGG" id="edi:EDI_190750"/>
<dbReference type="PANTHER" id="PTHR11240:SF22">
    <property type="entry name" value="RIBONUCLEASE T2"/>
    <property type="match status" value="1"/>
</dbReference>
<dbReference type="InterPro" id="IPR036430">
    <property type="entry name" value="RNase_T2-like_sf"/>
</dbReference>
<dbReference type="RefSeq" id="XP_001733864.1">
    <property type="nucleotide sequence ID" value="XM_001733812.1"/>
</dbReference>
<dbReference type="SUPFAM" id="SSF55895">
    <property type="entry name" value="Ribonuclease Rh-like"/>
    <property type="match status" value="1"/>
</dbReference>
<keyword evidence="4" id="KW-1185">Reference proteome</keyword>
<name>B0E643_ENTDS</name>
<organism evidence="4">
    <name type="scientific">Entamoeba dispar (strain ATCC PRA-260 / SAW760)</name>
    <dbReference type="NCBI Taxonomy" id="370354"/>
    <lineage>
        <taxon>Eukaryota</taxon>
        <taxon>Amoebozoa</taxon>
        <taxon>Evosea</taxon>
        <taxon>Archamoebae</taxon>
        <taxon>Mastigamoebida</taxon>
        <taxon>Entamoebidae</taxon>
        <taxon>Entamoeba</taxon>
    </lineage>
</organism>
<protein>
    <submittedName>
        <fullName evidence="3">Ribonuclease 2, putative</fullName>
        <ecNumber evidence="3">3.1.27.1</ecNumber>
    </submittedName>
</protein>
<dbReference type="GO" id="GO:0005576">
    <property type="term" value="C:extracellular region"/>
    <property type="evidence" value="ECO:0007669"/>
    <property type="project" value="TreeGrafter"/>
</dbReference>
<dbReference type="PANTHER" id="PTHR11240">
    <property type="entry name" value="RIBONUCLEASE T2"/>
    <property type="match status" value="1"/>
</dbReference>
<dbReference type="OMA" id="DAINQYW"/>
<dbReference type="Proteomes" id="UP000008076">
    <property type="component" value="Unassembled WGS sequence"/>
</dbReference>
<reference evidence="4" key="1">
    <citation type="submission" date="2007-12" db="EMBL/GenBank/DDBJ databases">
        <title>Annotation of Entamoeba dispar SAW760.</title>
        <authorList>
            <person name="Lorenzi H."/>
            <person name="Inman J."/>
            <person name="Schobel S."/>
            <person name="Amedeo P."/>
            <person name="Caler E."/>
        </authorList>
    </citation>
    <scope>NUCLEOTIDE SEQUENCE [LARGE SCALE GENOMIC DNA]</scope>
    <source>
        <strain evidence="4">ATCC PRA-260 / SAW760</strain>
    </source>
</reference>
<dbReference type="EMBL" id="DS547850">
    <property type="protein sequence ID" value="EDR30016.1"/>
    <property type="molecule type" value="Genomic_DNA"/>
</dbReference>
<dbReference type="GO" id="GO:0006401">
    <property type="term" value="P:RNA catabolic process"/>
    <property type="evidence" value="ECO:0007669"/>
    <property type="project" value="TreeGrafter"/>
</dbReference>
<dbReference type="GeneID" id="5878750"/>
<dbReference type="GO" id="GO:0033897">
    <property type="term" value="F:ribonuclease T2 activity"/>
    <property type="evidence" value="ECO:0007669"/>
    <property type="project" value="InterPro"/>
</dbReference>
<dbReference type="GO" id="GO:0003723">
    <property type="term" value="F:RNA binding"/>
    <property type="evidence" value="ECO:0007669"/>
    <property type="project" value="InterPro"/>
</dbReference>
<dbReference type="OrthoDB" id="435754at2759"/>
<dbReference type="InterPro" id="IPR033130">
    <property type="entry name" value="RNase_T2_His_AS_2"/>
</dbReference>
<evidence type="ECO:0000313" key="3">
    <source>
        <dbReference type="EMBL" id="EDR30016.1"/>
    </source>
</evidence>
<dbReference type="CDD" id="cd00374">
    <property type="entry name" value="RNase_T2"/>
    <property type="match status" value="1"/>
</dbReference>
<dbReference type="GO" id="GO:0016787">
    <property type="term" value="F:hydrolase activity"/>
    <property type="evidence" value="ECO:0007669"/>
    <property type="project" value="UniProtKB-KW"/>
</dbReference>
<dbReference type="EC" id="3.1.27.1" evidence="3"/>
<gene>
    <name evidence="3" type="ORF">EDI_190750</name>
</gene>
<evidence type="ECO:0000313" key="4">
    <source>
        <dbReference type="Proteomes" id="UP000008076"/>
    </source>
</evidence>
<sequence length="252" mass="28241">MFILLSLIALCYAEQCVHDEFELCTSNNCKVTWDFVLLVTTWPGEFCKTKCCDMPTRLGQMTDGFSMHGWWPSFSSGSMPACCKYTTSRSEVQKVIESDPALLDDIAFYWPSLSRCHFIEYEYDKHGVCLTDVYTGENGVKDYVNAAIKLLKKADAWNVFKSAGAVADGKTKISKKVLLNALAKKIGVENAAYFRCSSNSVSELRYCTTVLSSDKANPMFQRCTDKVLRKDNCGDEITFAPQLQLTPTGCDY</sequence>
<keyword evidence="3" id="KW-0378">Hydrolase</keyword>
<dbReference type="Pfam" id="PF00445">
    <property type="entry name" value="Ribonuclease_T2"/>
    <property type="match status" value="1"/>
</dbReference>
<comment type="similarity">
    <text evidence="1 2">Belongs to the RNase T2 family.</text>
</comment>
<dbReference type="AlphaFoldDB" id="B0E643"/>
<proteinExistence type="inferred from homology"/>
<dbReference type="PROSITE" id="PS00531">
    <property type="entry name" value="RNASE_T2_2"/>
    <property type="match status" value="1"/>
</dbReference>
<dbReference type="Gene3D" id="3.90.730.10">
    <property type="entry name" value="Ribonuclease T2-like"/>
    <property type="match status" value="1"/>
</dbReference>
<dbReference type="FunFam" id="3.90.730.10:FF:000006">
    <property type="entry name" value="Ribonuclease, putative"/>
    <property type="match status" value="1"/>
</dbReference>
<evidence type="ECO:0000256" key="1">
    <source>
        <dbReference type="ARBA" id="ARBA00007469"/>
    </source>
</evidence>
<dbReference type="InterPro" id="IPR001568">
    <property type="entry name" value="RNase_T2-like"/>
</dbReference>
<dbReference type="VEuPathDB" id="AmoebaDB:EDI_190750"/>
<evidence type="ECO:0000256" key="2">
    <source>
        <dbReference type="RuleBase" id="RU004328"/>
    </source>
</evidence>
<dbReference type="eggNOG" id="KOG1642">
    <property type="taxonomic scope" value="Eukaryota"/>
</dbReference>
<accession>B0E643</accession>